<feature type="transmembrane region" description="Helical" evidence="1">
    <location>
        <begin position="15"/>
        <end position="36"/>
    </location>
</feature>
<dbReference type="AlphaFoldDB" id="A0A151XKJ0"/>
<protein>
    <submittedName>
        <fullName evidence="2">Uncharacterized protein</fullName>
    </submittedName>
</protein>
<evidence type="ECO:0000313" key="3">
    <source>
        <dbReference type="Proteomes" id="UP000075809"/>
    </source>
</evidence>
<keyword evidence="1" id="KW-0812">Transmembrane</keyword>
<feature type="transmembrane region" description="Helical" evidence="1">
    <location>
        <begin position="57"/>
        <end position="80"/>
    </location>
</feature>
<dbReference type="Proteomes" id="UP000075809">
    <property type="component" value="Unassembled WGS sequence"/>
</dbReference>
<organism evidence="2 3">
    <name type="scientific">Mycetomoellerius zeteki</name>
    <dbReference type="NCBI Taxonomy" id="64791"/>
    <lineage>
        <taxon>Eukaryota</taxon>
        <taxon>Metazoa</taxon>
        <taxon>Ecdysozoa</taxon>
        <taxon>Arthropoda</taxon>
        <taxon>Hexapoda</taxon>
        <taxon>Insecta</taxon>
        <taxon>Pterygota</taxon>
        <taxon>Neoptera</taxon>
        <taxon>Endopterygota</taxon>
        <taxon>Hymenoptera</taxon>
        <taxon>Apocrita</taxon>
        <taxon>Aculeata</taxon>
        <taxon>Formicoidea</taxon>
        <taxon>Formicidae</taxon>
        <taxon>Myrmicinae</taxon>
        <taxon>Mycetomoellerius</taxon>
    </lineage>
</organism>
<name>A0A151XKJ0_9HYME</name>
<reference evidence="2 3" key="1">
    <citation type="submission" date="2015-09" db="EMBL/GenBank/DDBJ databases">
        <title>Trachymyrmex zeteki WGS genome.</title>
        <authorList>
            <person name="Nygaard S."/>
            <person name="Hu H."/>
            <person name="Boomsma J."/>
            <person name="Zhang G."/>
        </authorList>
    </citation>
    <scope>NUCLEOTIDE SEQUENCE [LARGE SCALE GENOMIC DNA]</scope>
    <source>
        <strain evidence="2">Tzet28-1</strain>
        <tissue evidence="2">Whole body</tissue>
    </source>
</reference>
<feature type="non-terminal residue" evidence="2">
    <location>
        <position position="1"/>
    </location>
</feature>
<keyword evidence="1" id="KW-0472">Membrane</keyword>
<keyword evidence="3" id="KW-1185">Reference proteome</keyword>
<sequence length="116" mass="13795">SMYTRIWTVIELNKIISITIIHVLDLLLFLILLPFMMWEWISERPYIITILRAIIEVILELIMWIIFAGVSILTTLIFVFDDVYCSKTYCDNRQKYLHVAQYDNNDKNSHIVKSPN</sequence>
<evidence type="ECO:0000313" key="2">
    <source>
        <dbReference type="EMBL" id="KYQ60710.1"/>
    </source>
</evidence>
<proteinExistence type="predicted"/>
<evidence type="ECO:0000256" key="1">
    <source>
        <dbReference type="SAM" id="Phobius"/>
    </source>
</evidence>
<gene>
    <name evidence="2" type="ORF">ALC60_00335</name>
</gene>
<accession>A0A151XKJ0</accession>
<keyword evidence="1" id="KW-1133">Transmembrane helix</keyword>
<dbReference type="EMBL" id="KQ982052">
    <property type="protein sequence ID" value="KYQ60710.1"/>
    <property type="molecule type" value="Genomic_DNA"/>
</dbReference>